<keyword evidence="3" id="KW-1185">Reference proteome</keyword>
<dbReference type="Proteomes" id="UP000051952">
    <property type="component" value="Unassembled WGS sequence"/>
</dbReference>
<dbReference type="InterPro" id="IPR037197">
    <property type="entry name" value="WWE_dom_sf"/>
</dbReference>
<dbReference type="Gene3D" id="3.30.720.50">
    <property type="match status" value="1"/>
</dbReference>
<dbReference type="AlphaFoldDB" id="A0A0S4KIM3"/>
<sequence length="152" mass="17323">MKLEERVRKPFVAFEVDALQFLVKPLPKKKAAKKSAAKKAAAPEAKLARQVSQAAEVSLSRQQSAKAEKLFRAGCLSHKWQYKNDSGKWADYDKAASEEVERAYASWLVNPHIDVRSVHSGDWDYMVDFNLLTQQNIRHHAHKVRSIQRIPA</sequence>
<dbReference type="OrthoDB" id="9987241at2759"/>
<protein>
    <recommendedName>
        <fullName evidence="1">WWE domain-containing protein</fullName>
    </recommendedName>
</protein>
<dbReference type="SMART" id="SM00678">
    <property type="entry name" value="WWE"/>
    <property type="match status" value="1"/>
</dbReference>
<dbReference type="SUPFAM" id="SSF117839">
    <property type="entry name" value="WWE domain"/>
    <property type="match status" value="1"/>
</dbReference>
<accession>A0A0S4KIM3</accession>
<evidence type="ECO:0000259" key="1">
    <source>
        <dbReference type="PROSITE" id="PS50918"/>
    </source>
</evidence>
<dbReference type="VEuPathDB" id="TriTrypDB:BSAL_01970c"/>
<dbReference type="InterPro" id="IPR004170">
    <property type="entry name" value="WWE_dom"/>
</dbReference>
<proteinExistence type="predicted"/>
<dbReference type="PROSITE" id="PS50918">
    <property type="entry name" value="WWE"/>
    <property type="match status" value="1"/>
</dbReference>
<reference evidence="3" key="1">
    <citation type="submission" date="2015-09" db="EMBL/GenBank/DDBJ databases">
        <authorList>
            <consortium name="Pathogen Informatics"/>
        </authorList>
    </citation>
    <scope>NUCLEOTIDE SEQUENCE [LARGE SCALE GENOMIC DNA]</scope>
    <source>
        <strain evidence="3">Lake Konstanz</strain>
    </source>
</reference>
<evidence type="ECO:0000313" key="3">
    <source>
        <dbReference type="Proteomes" id="UP000051952"/>
    </source>
</evidence>
<organism evidence="2 3">
    <name type="scientific">Bodo saltans</name>
    <name type="common">Flagellated protozoan</name>
    <dbReference type="NCBI Taxonomy" id="75058"/>
    <lineage>
        <taxon>Eukaryota</taxon>
        <taxon>Discoba</taxon>
        <taxon>Euglenozoa</taxon>
        <taxon>Kinetoplastea</taxon>
        <taxon>Metakinetoplastina</taxon>
        <taxon>Eubodonida</taxon>
        <taxon>Bodonidae</taxon>
        <taxon>Bodo</taxon>
    </lineage>
</organism>
<gene>
    <name evidence="2" type="ORF">BSAL_01970c</name>
</gene>
<dbReference type="EMBL" id="CYKH01001743">
    <property type="protein sequence ID" value="CUI15006.1"/>
    <property type="molecule type" value="Genomic_DNA"/>
</dbReference>
<dbReference type="Pfam" id="PF02825">
    <property type="entry name" value="WWE"/>
    <property type="match status" value="1"/>
</dbReference>
<name>A0A0S4KIM3_BODSA</name>
<feature type="domain" description="WWE" evidence="1">
    <location>
        <begin position="65"/>
        <end position="149"/>
    </location>
</feature>
<dbReference type="InterPro" id="IPR018123">
    <property type="entry name" value="WWE-dom_subgr"/>
</dbReference>
<dbReference type="GO" id="GO:0008270">
    <property type="term" value="F:zinc ion binding"/>
    <property type="evidence" value="ECO:0007669"/>
    <property type="project" value="InterPro"/>
</dbReference>
<evidence type="ECO:0000313" key="2">
    <source>
        <dbReference type="EMBL" id="CUI15006.1"/>
    </source>
</evidence>